<dbReference type="NCBIfam" id="TIGR01730">
    <property type="entry name" value="RND_mfp"/>
    <property type="match status" value="1"/>
</dbReference>
<evidence type="ECO:0000313" key="6">
    <source>
        <dbReference type="EMBL" id="PSK92094.1"/>
    </source>
</evidence>
<dbReference type="InterPro" id="IPR006143">
    <property type="entry name" value="RND_pump_MFP"/>
</dbReference>
<dbReference type="Gene3D" id="2.40.50.100">
    <property type="match status" value="1"/>
</dbReference>
<dbReference type="Pfam" id="PF25973">
    <property type="entry name" value="BSH_CzcB"/>
    <property type="match status" value="1"/>
</dbReference>
<dbReference type="InterPro" id="IPR058637">
    <property type="entry name" value="YknX-like_C"/>
</dbReference>
<evidence type="ECO:0000259" key="3">
    <source>
        <dbReference type="Pfam" id="PF25954"/>
    </source>
</evidence>
<dbReference type="GO" id="GO:0015562">
    <property type="term" value="F:efflux transmembrane transporter activity"/>
    <property type="evidence" value="ECO:0007669"/>
    <property type="project" value="TreeGrafter"/>
</dbReference>
<organism evidence="6 7">
    <name type="scientific">Taibaiella chishuiensis</name>
    <dbReference type="NCBI Taxonomy" id="1434707"/>
    <lineage>
        <taxon>Bacteria</taxon>
        <taxon>Pseudomonadati</taxon>
        <taxon>Bacteroidota</taxon>
        <taxon>Chitinophagia</taxon>
        <taxon>Chitinophagales</taxon>
        <taxon>Chitinophagaceae</taxon>
        <taxon>Taibaiella</taxon>
    </lineage>
</organism>
<dbReference type="PROSITE" id="PS51257">
    <property type="entry name" value="PROKAR_LIPOPROTEIN"/>
    <property type="match status" value="1"/>
</dbReference>
<evidence type="ECO:0000313" key="7">
    <source>
        <dbReference type="Proteomes" id="UP000240572"/>
    </source>
</evidence>
<dbReference type="RefSeq" id="WP_106523162.1">
    <property type="nucleotide sequence ID" value="NZ_PYGD01000004.1"/>
</dbReference>
<sequence length="360" mass="39032">MKTYPILFLALCVAFAACSGPQQQGHTAAKTTKEQPFTLATVRRGGIATRLSLPAQLAAYQEVNIFPKVNGYVQKVYVDIGSRVTAGTLLMTLEAPELQQLSAQAREQYAKAAAELAIDKEHYQRLLEASGTPGAISPLDLSTLKAKMDADNAVCNAEKSRWQMQQTMQGYLEVRAPFSGVITARNVHPGVLVSAADKGLPMLELKQSDMLRLRVEVPETQAATLTARDSVSFLLSAFPGKKMTGIISRRSDNVDARYRNERIEIDVPNKDDRMSPGMYADVILDAPGDTEALIVPRNAVVTSTEGRYVLRWQQGRISKVNVATGNAGGDSVQIYGALQEGDQVIAPANEDIAAGEQDTH</sequence>
<dbReference type="AlphaFoldDB" id="A0A2P8D4E6"/>
<comment type="similarity">
    <text evidence="1">Belongs to the membrane fusion protein (MFP) (TC 8.A.1) family.</text>
</comment>
<dbReference type="EMBL" id="PYGD01000004">
    <property type="protein sequence ID" value="PSK92094.1"/>
    <property type="molecule type" value="Genomic_DNA"/>
</dbReference>
<name>A0A2P8D4E6_9BACT</name>
<comment type="caution">
    <text evidence="6">The sequence shown here is derived from an EMBL/GenBank/DDBJ whole genome shotgun (WGS) entry which is preliminary data.</text>
</comment>
<dbReference type="PANTHER" id="PTHR30469">
    <property type="entry name" value="MULTIDRUG RESISTANCE PROTEIN MDTA"/>
    <property type="match status" value="1"/>
</dbReference>
<dbReference type="Gene3D" id="2.40.420.20">
    <property type="match status" value="1"/>
</dbReference>
<evidence type="ECO:0000259" key="5">
    <source>
        <dbReference type="Pfam" id="PF25989"/>
    </source>
</evidence>
<dbReference type="Pfam" id="PF25989">
    <property type="entry name" value="YknX_C"/>
    <property type="match status" value="1"/>
</dbReference>
<dbReference type="SUPFAM" id="SSF111369">
    <property type="entry name" value="HlyD-like secretion proteins"/>
    <property type="match status" value="1"/>
</dbReference>
<feature type="signal peptide" evidence="2">
    <location>
        <begin position="1"/>
        <end position="19"/>
    </location>
</feature>
<proteinExistence type="inferred from homology"/>
<feature type="domain" description="CusB-like beta-barrel" evidence="3">
    <location>
        <begin position="213"/>
        <end position="286"/>
    </location>
</feature>
<feature type="domain" description="YknX-like C-terminal permuted SH3-like" evidence="5">
    <location>
        <begin position="293"/>
        <end position="356"/>
    </location>
</feature>
<dbReference type="Gene3D" id="2.40.30.170">
    <property type="match status" value="1"/>
</dbReference>
<reference evidence="6 7" key="1">
    <citation type="submission" date="2018-03" db="EMBL/GenBank/DDBJ databases">
        <title>Genomic Encyclopedia of Type Strains, Phase III (KMG-III): the genomes of soil and plant-associated and newly described type strains.</title>
        <authorList>
            <person name="Whitman W."/>
        </authorList>
    </citation>
    <scope>NUCLEOTIDE SEQUENCE [LARGE SCALE GENOMIC DNA]</scope>
    <source>
        <strain evidence="6 7">CGMCC 1.12700</strain>
    </source>
</reference>
<dbReference type="InterPro" id="IPR058647">
    <property type="entry name" value="BSH_CzcB-like"/>
</dbReference>
<dbReference type="PANTHER" id="PTHR30469:SF37">
    <property type="entry name" value="RAGD PROTEIN"/>
    <property type="match status" value="1"/>
</dbReference>
<accession>A0A2P8D4E6</accession>
<dbReference type="Proteomes" id="UP000240572">
    <property type="component" value="Unassembled WGS sequence"/>
</dbReference>
<evidence type="ECO:0000256" key="1">
    <source>
        <dbReference type="ARBA" id="ARBA00009477"/>
    </source>
</evidence>
<evidence type="ECO:0000259" key="4">
    <source>
        <dbReference type="Pfam" id="PF25973"/>
    </source>
</evidence>
<keyword evidence="7" id="KW-1185">Reference proteome</keyword>
<feature type="chain" id="PRO_5015109025" evidence="2">
    <location>
        <begin position="20"/>
        <end position="360"/>
    </location>
</feature>
<dbReference type="InterPro" id="IPR058792">
    <property type="entry name" value="Beta-barrel_RND_2"/>
</dbReference>
<keyword evidence="2" id="KW-0732">Signal</keyword>
<dbReference type="Gene3D" id="1.10.287.470">
    <property type="entry name" value="Helix hairpin bin"/>
    <property type="match status" value="1"/>
</dbReference>
<feature type="domain" description="CzcB-like barrel-sandwich hybrid" evidence="4">
    <location>
        <begin position="62"/>
        <end position="197"/>
    </location>
</feature>
<dbReference type="GO" id="GO:1990281">
    <property type="term" value="C:efflux pump complex"/>
    <property type="evidence" value="ECO:0007669"/>
    <property type="project" value="TreeGrafter"/>
</dbReference>
<protein>
    <submittedName>
        <fullName evidence="6">RND family efflux transporter MFP subunit</fullName>
    </submittedName>
</protein>
<dbReference type="Pfam" id="PF25954">
    <property type="entry name" value="Beta-barrel_RND_2"/>
    <property type="match status" value="1"/>
</dbReference>
<gene>
    <name evidence="6" type="ORF">B0I18_104192</name>
</gene>
<evidence type="ECO:0000256" key="2">
    <source>
        <dbReference type="SAM" id="SignalP"/>
    </source>
</evidence>
<dbReference type="OrthoDB" id="9806939at2"/>